<organism evidence="1">
    <name type="scientific">Staphylothermus marinus</name>
    <dbReference type="NCBI Taxonomy" id="2280"/>
    <lineage>
        <taxon>Archaea</taxon>
        <taxon>Thermoproteota</taxon>
        <taxon>Thermoprotei</taxon>
        <taxon>Desulfurococcales</taxon>
        <taxon>Desulfurococcaceae</taxon>
        <taxon>Staphylothermus</taxon>
    </lineage>
</organism>
<protein>
    <submittedName>
        <fullName evidence="1">Uncharacterized protein</fullName>
    </submittedName>
</protein>
<proteinExistence type="predicted"/>
<accession>A0A7C4H5Z7</accession>
<gene>
    <name evidence="1" type="ORF">ENU14_04035</name>
</gene>
<name>A0A7C4H5Z7_STAMA</name>
<evidence type="ECO:0000313" key="1">
    <source>
        <dbReference type="EMBL" id="HGM58739.1"/>
    </source>
</evidence>
<comment type="caution">
    <text evidence="1">The sequence shown here is derived from an EMBL/GenBank/DDBJ whole genome shotgun (WGS) entry which is preliminary data.</text>
</comment>
<dbReference type="AlphaFoldDB" id="A0A7C4H5Z7"/>
<reference evidence="1" key="1">
    <citation type="journal article" date="2020" name="mSystems">
        <title>Genome- and Community-Level Interaction Insights into Carbon Utilization and Element Cycling Functions of Hydrothermarchaeota in Hydrothermal Sediment.</title>
        <authorList>
            <person name="Zhou Z."/>
            <person name="Liu Y."/>
            <person name="Xu W."/>
            <person name="Pan J."/>
            <person name="Luo Z.H."/>
            <person name="Li M."/>
        </authorList>
    </citation>
    <scope>NUCLEOTIDE SEQUENCE [LARGE SCALE GENOMIC DNA]</scope>
    <source>
        <strain evidence="1">SpSt-642</strain>
    </source>
</reference>
<dbReference type="EMBL" id="DTBJ01000029">
    <property type="protein sequence ID" value="HGM58739.1"/>
    <property type="molecule type" value="Genomic_DNA"/>
</dbReference>
<sequence length="287" mass="33464">MVYTLLNNLYYLKNNGLNHGFIYFNTEKIVEISEKPSPEYELSELIIDYEHRALALHGFSIAIDVFKYVFRENYSEEKLSTLSSVELEKIASNVLYELYMNGITLPVIYGHRVDIVEKVVKENNIETVFIHSGELREYSGLKYILLKNNRLIYRERDLGEYGKIVCNSSFVTKDCVFLDTTHMFSQNTSLILYDIMKNNGLNLDQSLIYLFKPYIVLGIDNGDLNKNSRPDIIVHDFRNSLKTTSFKTMKNVLLKTYTPDQVFVKGELFFDRGESLVLQQYRVVDLF</sequence>